<evidence type="ECO:0000313" key="7">
    <source>
        <dbReference type="EMBL" id="PZF73544.1"/>
    </source>
</evidence>
<dbReference type="GO" id="GO:0030288">
    <property type="term" value="C:outer membrane-bounded periplasmic space"/>
    <property type="evidence" value="ECO:0007669"/>
    <property type="project" value="TreeGrafter"/>
</dbReference>
<dbReference type="Pfam" id="PF00595">
    <property type="entry name" value="PDZ"/>
    <property type="match status" value="1"/>
</dbReference>
<evidence type="ECO:0000256" key="3">
    <source>
        <dbReference type="ARBA" id="ARBA00022801"/>
    </source>
</evidence>
<dbReference type="PANTHER" id="PTHR32060:SF22">
    <property type="entry name" value="CARBOXYL-TERMINAL-PROCESSING PEPTIDASE 3, CHLOROPLASTIC"/>
    <property type="match status" value="1"/>
</dbReference>
<dbReference type="SMART" id="SM00228">
    <property type="entry name" value="PDZ"/>
    <property type="match status" value="1"/>
</dbReference>
<proteinExistence type="inferred from homology"/>
<comment type="caution">
    <text evidence="7">The sequence shown here is derived from an EMBL/GenBank/DDBJ whole genome shotgun (WGS) entry which is preliminary data.</text>
</comment>
<keyword evidence="8" id="KW-1185">Reference proteome</keyword>
<dbReference type="InterPro" id="IPR001478">
    <property type="entry name" value="PDZ"/>
</dbReference>
<dbReference type="Gene3D" id="2.30.42.10">
    <property type="match status" value="1"/>
</dbReference>
<dbReference type="Pfam" id="PF03572">
    <property type="entry name" value="Peptidase_S41"/>
    <property type="match status" value="1"/>
</dbReference>
<keyword evidence="2 5" id="KW-0645">Protease</keyword>
<accession>A0A2W2AZT7</accession>
<dbReference type="InterPro" id="IPR029045">
    <property type="entry name" value="ClpP/crotonase-like_dom_sf"/>
</dbReference>
<feature type="domain" description="PDZ" evidence="6">
    <location>
        <begin position="261"/>
        <end position="331"/>
    </location>
</feature>
<evidence type="ECO:0000259" key="6">
    <source>
        <dbReference type="PROSITE" id="PS50106"/>
    </source>
</evidence>
<dbReference type="InterPro" id="IPR020992">
    <property type="entry name" value="Tail_Prtase_C"/>
</dbReference>
<dbReference type="SUPFAM" id="SSF52096">
    <property type="entry name" value="ClpP/crotonase"/>
    <property type="match status" value="1"/>
</dbReference>
<dbReference type="GO" id="GO:0007165">
    <property type="term" value="P:signal transduction"/>
    <property type="evidence" value="ECO:0007669"/>
    <property type="project" value="TreeGrafter"/>
</dbReference>
<dbReference type="Pfam" id="PF17804">
    <property type="entry name" value="TSP_NTD"/>
    <property type="match status" value="1"/>
</dbReference>
<dbReference type="GO" id="GO:0004175">
    <property type="term" value="F:endopeptidase activity"/>
    <property type="evidence" value="ECO:0007669"/>
    <property type="project" value="TreeGrafter"/>
</dbReference>
<protein>
    <submittedName>
        <fullName evidence="7">Tail-specific protease</fullName>
    </submittedName>
</protein>
<dbReference type="PROSITE" id="PS50106">
    <property type="entry name" value="PDZ"/>
    <property type="match status" value="1"/>
</dbReference>
<dbReference type="Pfam" id="PF11818">
    <property type="entry name" value="DUF3340"/>
    <property type="match status" value="1"/>
</dbReference>
<dbReference type="InterPro" id="IPR004447">
    <property type="entry name" value="Peptidase_S41A"/>
</dbReference>
<dbReference type="NCBIfam" id="TIGR00225">
    <property type="entry name" value="prc"/>
    <property type="match status" value="1"/>
</dbReference>
<dbReference type="EMBL" id="QKTW01000011">
    <property type="protein sequence ID" value="PZF73544.1"/>
    <property type="molecule type" value="Genomic_DNA"/>
</dbReference>
<dbReference type="GO" id="GO:0008236">
    <property type="term" value="F:serine-type peptidase activity"/>
    <property type="evidence" value="ECO:0007669"/>
    <property type="project" value="UniProtKB-KW"/>
</dbReference>
<sequence>MLQFMKNKILIPLLIGGALAAFFSFKYIGGDDNSGGEQDRRKLVLQTVMKTINEGHYSPRAIDDTFSSHVYHKIMDDLDFEKKFFTQGEMNGLQKYEFQIDDEINANSLEFFDKLNGMFAKSIDRAEGYYKEILNTPFTFTDKQEYVMSGDKLQYAADENALKDRWKQYLKYRVLVKYVDLKDAQKKALEDPKVKDTLKVKTDAQLEADARVSVRQNQERYFKRLRKIDENQRFSIFMDGVTHSEDPHTDYFPPKEKQDFDVQMSGTFFGIGAQLKPEDGKVKVAAIISGSPSWKQGDLKAGDEIQKVGQGAQDPVDVQGYDLDEVVALIRGKKGTEVRLTVKRLDGSMKVIPIIRGEVQIEETFAKSALINNPGGQIGYIYLPEFYSDFQRVNGRRCAEDVANEIQKLKAANVKGIILDLRYNGGGSLSDVVDMAGLFIDKGPIVQVKSNDAAPMKLQDNEKGALYAGPLAIMVNEGSASASEIMAAAMQDYKRAVIVGTPTYGKGTVQKVISLDEMLDPITRMRLQATNMAANSSNKANGLGQLGALKITVQKFYRINGGSTQLKGVTPDVLLPDPYAEIDMGERRDKCALPWDEIAPAEYEPFANPVNGPTLAALSATRVKNNAIFGLIQANATKLKKQQDDNTAFLDEADYRKELDEANTTSKKLEELQKKGTPLTITNLQDDMKRISADSITTAKNNDWIKNLKKDIYLSETVNIINDLSKQSMNVTLGKSTK</sequence>
<dbReference type="AlphaFoldDB" id="A0A2W2AZT7"/>
<evidence type="ECO:0000256" key="4">
    <source>
        <dbReference type="ARBA" id="ARBA00022825"/>
    </source>
</evidence>
<dbReference type="InterPro" id="IPR036034">
    <property type="entry name" value="PDZ_sf"/>
</dbReference>
<comment type="similarity">
    <text evidence="1 5">Belongs to the peptidase S41A family.</text>
</comment>
<reference evidence="7 8" key="1">
    <citation type="submission" date="2018-06" db="EMBL/GenBank/DDBJ databases">
        <title>Mucibacter soli gen. nov., sp. nov., a new member of the family Chitinophagaceae producing mucin.</title>
        <authorList>
            <person name="Kim M.-K."/>
            <person name="Park S."/>
            <person name="Kim T.-S."/>
            <person name="Joung Y."/>
            <person name="Han J.-H."/>
            <person name="Kim S.B."/>
        </authorList>
    </citation>
    <scope>NUCLEOTIDE SEQUENCE [LARGE SCALE GENOMIC DNA]</scope>
    <source>
        <strain evidence="7 8">R1-15</strain>
    </source>
</reference>
<dbReference type="GO" id="GO:0006508">
    <property type="term" value="P:proteolysis"/>
    <property type="evidence" value="ECO:0007669"/>
    <property type="project" value="UniProtKB-KW"/>
</dbReference>
<dbReference type="OrthoDB" id="9812068at2"/>
<dbReference type="CDD" id="cd06782">
    <property type="entry name" value="cpPDZ_CPP-like"/>
    <property type="match status" value="1"/>
</dbReference>
<dbReference type="InterPro" id="IPR005151">
    <property type="entry name" value="Tail-specific_protease"/>
</dbReference>
<organism evidence="7 8">
    <name type="scientific">Taibaiella soli</name>
    <dbReference type="NCBI Taxonomy" id="1649169"/>
    <lineage>
        <taxon>Bacteria</taxon>
        <taxon>Pseudomonadati</taxon>
        <taxon>Bacteroidota</taxon>
        <taxon>Chitinophagia</taxon>
        <taxon>Chitinophagales</taxon>
        <taxon>Chitinophagaceae</taxon>
        <taxon>Taibaiella</taxon>
    </lineage>
</organism>
<gene>
    <name evidence="7" type="ORF">DN068_07410</name>
</gene>
<evidence type="ECO:0000313" key="8">
    <source>
        <dbReference type="Proteomes" id="UP000248745"/>
    </source>
</evidence>
<dbReference type="CDD" id="cd07560">
    <property type="entry name" value="Peptidase_S41_CPP"/>
    <property type="match status" value="1"/>
</dbReference>
<keyword evidence="4 5" id="KW-0720">Serine protease</keyword>
<keyword evidence="3 5" id="KW-0378">Hydrolase</keyword>
<name>A0A2W2AZT7_9BACT</name>
<dbReference type="InterPro" id="IPR040573">
    <property type="entry name" value="TSP_N"/>
</dbReference>
<dbReference type="SUPFAM" id="SSF50156">
    <property type="entry name" value="PDZ domain-like"/>
    <property type="match status" value="1"/>
</dbReference>
<evidence type="ECO:0000256" key="5">
    <source>
        <dbReference type="RuleBase" id="RU004404"/>
    </source>
</evidence>
<dbReference type="PANTHER" id="PTHR32060">
    <property type="entry name" value="TAIL-SPECIFIC PROTEASE"/>
    <property type="match status" value="1"/>
</dbReference>
<dbReference type="SMART" id="SM00245">
    <property type="entry name" value="TSPc"/>
    <property type="match status" value="1"/>
</dbReference>
<evidence type="ECO:0000256" key="1">
    <source>
        <dbReference type="ARBA" id="ARBA00009179"/>
    </source>
</evidence>
<dbReference type="Proteomes" id="UP000248745">
    <property type="component" value="Unassembled WGS sequence"/>
</dbReference>
<dbReference type="Gene3D" id="3.90.226.10">
    <property type="entry name" value="2-enoyl-CoA Hydratase, Chain A, domain 1"/>
    <property type="match status" value="1"/>
</dbReference>
<evidence type="ECO:0000256" key="2">
    <source>
        <dbReference type="ARBA" id="ARBA00022670"/>
    </source>
</evidence>